<name>A0ABQ7HZU4_9MICR</name>
<dbReference type="EMBL" id="SBIQ01000056">
    <property type="protein sequence ID" value="KAF7683737.1"/>
    <property type="molecule type" value="Genomic_DNA"/>
</dbReference>
<organism evidence="1 2">
    <name type="scientific">Astathelohania contejeani</name>
    <dbReference type="NCBI Taxonomy" id="164912"/>
    <lineage>
        <taxon>Eukaryota</taxon>
        <taxon>Fungi</taxon>
        <taxon>Fungi incertae sedis</taxon>
        <taxon>Microsporidia</taxon>
        <taxon>Astathelohaniidae</taxon>
        <taxon>Astathelohania</taxon>
    </lineage>
</organism>
<gene>
    <name evidence="1" type="ORF">TCON_1054</name>
</gene>
<dbReference type="Proteomes" id="UP001516464">
    <property type="component" value="Unassembled WGS sequence"/>
</dbReference>
<keyword evidence="2" id="KW-1185">Reference proteome</keyword>
<comment type="caution">
    <text evidence="1">The sequence shown here is derived from an EMBL/GenBank/DDBJ whole genome shotgun (WGS) entry which is preliminary data.</text>
</comment>
<reference evidence="1 2" key="1">
    <citation type="submission" date="2019-01" db="EMBL/GenBank/DDBJ databases">
        <title>Genomes sequencing and comparative genomics of infectious freshwater microsporidia, Cucumispora dikerogammari and Thelohania contejeani.</title>
        <authorList>
            <person name="Cormier A."/>
            <person name="Giraud I."/>
            <person name="Wattier R."/>
            <person name="Teixeira M."/>
            <person name="Grandjean F."/>
            <person name="Rigaud T."/>
            <person name="Cordaux R."/>
        </authorList>
    </citation>
    <scope>NUCLEOTIDE SEQUENCE [LARGE SCALE GENOMIC DNA]</scope>
    <source>
        <strain evidence="1">T1</strain>
        <tissue evidence="1">Spores</tissue>
    </source>
</reference>
<evidence type="ECO:0000313" key="2">
    <source>
        <dbReference type="Proteomes" id="UP001516464"/>
    </source>
</evidence>
<protein>
    <submittedName>
        <fullName evidence="1">Uncharacterized protein</fullName>
    </submittedName>
</protein>
<evidence type="ECO:0000313" key="1">
    <source>
        <dbReference type="EMBL" id="KAF7683737.1"/>
    </source>
</evidence>
<proteinExistence type="predicted"/>
<sequence>MKYGNIDPRAEEICCYIHDRNVFWRDVTLQCKHCGKAKKSIDHLATSYDRMLGHYYIQKHNEVLRCIHFLLANKYGFKKSKNDLIQSRRLWNMKEPKFESIQG</sequence>
<accession>A0ABQ7HZU4</accession>